<keyword evidence="6" id="KW-1185">Reference proteome</keyword>
<evidence type="ECO:0000256" key="3">
    <source>
        <dbReference type="ARBA" id="ARBA00022898"/>
    </source>
</evidence>
<organism evidence="5 6">
    <name type="scientific">Actinocatenispora thailandica</name>
    <dbReference type="NCBI Taxonomy" id="227318"/>
    <lineage>
        <taxon>Bacteria</taxon>
        <taxon>Bacillati</taxon>
        <taxon>Actinomycetota</taxon>
        <taxon>Actinomycetes</taxon>
        <taxon>Micromonosporales</taxon>
        <taxon>Micromonosporaceae</taxon>
        <taxon>Actinocatenispora</taxon>
    </lineage>
</organism>
<protein>
    <submittedName>
        <fullName evidence="5">Tryptophanase</fullName>
    </submittedName>
</protein>
<dbReference type="GO" id="GO:0016829">
    <property type="term" value="F:lyase activity"/>
    <property type="evidence" value="ECO:0007669"/>
    <property type="project" value="InterPro"/>
</dbReference>
<dbReference type="SUPFAM" id="SSF53383">
    <property type="entry name" value="PLP-dependent transferases"/>
    <property type="match status" value="1"/>
</dbReference>
<dbReference type="InterPro" id="IPR015422">
    <property type="entry name" value="PyrdxlP-dep_Trfase_small"/>
</dbReference>
<evidence type="ECO:0000256" key="2">
    <source>
        <dbReference type="ARBA" id="ARBA00009721"/>
    </source>
</evidence>
<dbReference type="PANTHER" id="PTHR32325">
    <property type="entry name" value="BETA-ELIMINATING LYASE-LIKE PROTEIN-RELATED"/>
    <property type="match status" value="1"/>
</dbReference>
<dbReference type="InterPro" id="IPR015424">
    <property type="entry name" value="PyrdxlP-dep_Trfase"/>
</dbReference>
<dbReference type="PANTHER" id="PTHR32325:SF4">
    <property type="entry name" value="TRYPTOPHANASE"/>
    <property type="match status" value="1"/>
</dbReference>
<comment type="similarity">
    <text evidence="2">Belongs to the beta-eliminating lyase family.</text>
</comment>
<comment type="cofactor">
    <cofactor evidence="1">
        <name>pyridoxal 5'-phosphate</name>
        <dbReference type="ChEBI" id="CHEBI:597326"/>
    </cofactor>
</comment>
<gene>
    <name evidence="5" type="primary">tnaA</name>
    <name evidence="5" type="ORF">Athai_68160</name>
</gene>
<reference evidence="5 6" key="1">
    <citation type="submission" date="2020-08" db="EMBL/GenBank/DDBJ databases">
        <title>Whole genome shotgun sequence of Actinocatenispora thailandica NBRC 105041.</title>
        <authorList>
            <person name="Komaki H."/>
            <person name="Tamura T."/>
        </authorList>
    </citation>
    <scope>NUCLEOTIDE SEQUENCE [LARGE SCALE GENOMIC DNA]</scope>
    <source>
        <strain evidence="5 6">NBRC 105041</strain>
    </source>
</reference>
<dbReference type="NCBIfam" id="NF009709">
    <property type="entry name" value="PRK13238.1"/>
    <property type="match status" value="1"/>
</dbReference>
<dbReference type="Gene3D" id="3.40.640.10">
    <property type="entry name" value="Type I PLP-dependent aspartate aminotransferase-like (Major domain)"/>
    <property type="match status" value="1"/>
</dbReference>
<keyword evidence="3" id="KW-0663">Pyridoxal phosphate</keyword>
<dbReference type="KEGG" id="atl:Athai_68160"/>
<proteinExistence type="inferred from homology"/>
<dbReference type="Pfam" id="PF01212">
    <property type="entry name" value="Beta_elim_lyase"/>
    <property type="match status" value="1"/>
</dbReference>
<evidence type="ECO:0000256" key="1">
    <source>
        <dbReference type="ARBA" id="ARBA00001933"/>
    </source>
</evidence>
<dbReference type="InterPro" id="IPR001597">
    <property type="entry name" value="ArAA_b-elim_lyase/Thr_aldolase"/>
</dbReference>
<sequence length="466" mass="50509">MTSFDPVMADLDPYCNAVVRRLSLTTRQQREEGFRAAGYNPFRLPARLVTIDALSDSGTGALSIEQRAASARADERYATSESWERFAGALRSLSGFEHIIPCTQGRTAESVVFSTMLSAGQFSVSNTHFDTTSANVQLAGATPVNLPCPEAADLDSDHPFKGNIDVAALEALLAGPDGHRVGLVLMTITNNGGGGQPVSIANLRATREICQRYRVPMFLDAARYAENAWLVIRREAEFADATPREVAGVEFDLADGFVISLKKDPMSPGGGAIGIRDENLAAAFRGRVIATAGFATYGGMTGETLEEAAQGIEESVDPAYLRSRERTGQLLADVARDAGVDSIRPAGLHAIYLNAGRLMQHIPPAQFPGHSLAVALYLQGGIRSSELGSLYLGELDDEFRLVTPAPFELVRLALPRRVYTENHIRYVGSVLAEVAKDPQRWPGYRIVRAPAMLRPFEAWYDQVPAQ</sequence>
<name>A0A7R7DWS4_9ACTN</name>
<dbReference type="AlphaFoldDB" id="A0A7R7DWS4"/>
<feature type="domain" description="Aromatic amino acid beta-eliminating lyase/threonine aldolase" evidence="4">
    <location>
        <begin position="52"/>
        <end position="427"/>
    </location>
</feature>
<dbReference type="GO" id="GO:0006520">
    <property type="term" value="P:amino acid metabolic process"/>
    <property type="evidence" value="ECO:0007669"/>
    <property type="project" value="InterPro"/>
</dbReference>
<dbReference type="EMBL" id="AP023355">
    <property type="protein sequence ID" value="BCJ39313.1"/>
    <property type="molecule type" value="Genomic_DNA"/>
</dbReference>
<dbReference type="RefSeq" id="WP_239157322.1">
    <property type="nucleotide sequence ID" value="NZ_AP023355.1"/>
</dbReference>
<dbReference type="Gene3D" id="3.90.1150.10">
    <property type="entry name" value="Aspartate Aminotransferase, domain 1"/>
    <property type="match status" value="1"/>
</dbReference>
<evidence type="ECO:0000313" key="5">
    <source>
        <dbReference type="EMBL" id="BCJ39313.1"/>
    </source>
</evidence>
<accession>A0A7R7DWS4</accession>
<evidence type="ECO:0000259" key="4">
    <source>
        <dbReference type="Pfam" id="PF01212"/>
    </source>
</evidence>
<dbReference type="Proteomes" id="UP000611640">
    <property type="component" value="Chromosome"/>
</dbReference>
<evidence type="ECO:0000313" key="6">
    <source>
        <dbReference type="Proteomes" id="UP000611640"/>
    </source>
</evidence>
<dbReference type="InterPro" id="IPR015421">
    <property type="entry name" value="PyrdxlP-dep_Trfase_major"/>
</dbReference>